<gene>
    <name evidence="2" type="ORF">PBRASI_LOCUS11676</name>
</gene>
<feature type="non-terminal residue" evidence="2">
    <location>
        <position position="46"/>
    </location>
</feature>
<name>A0A9N9EK62_9GLOM</name>
<dbReference type="EMBL" id="CAJVPI010006416">
    <property type="protein sequence ID" value="CAG8678548.1"/>
    <property type="molecule type" value="Genomic_DNA"/>
</dbReference>
<protein>
    <submittedName>
        <fullName evidence="2">3443_t:CDS:1</fullName>
    </submittedName>
</protein>
<keyword evidence="3" id="KW-1185">Reference proteome</keyword>
<evidence type="ECO:0000313" key="2">
    <source>
        <dbReference type="EMBL" id="CAG8678548.1"/>
    </source>
</evidence>
<dbReference type="AlphaFoldDB" id="A0A9N9EK62"/>
<feature type="compositionally biased region" description="Basic and acidic residues" evidence="1">
    <location>
        <begin position="16"/>
        <end position="25"/>
    </location>
</feature>
<evidence type="ECO:0000256" key="1">
    <source>
        <dbReference type="SAM" id="MobiDB-lite"/>
    </source>
</evidence>
<accession>A0A9N9EK62</accession>
<reference evidence="2" key="1">
    <citation type="submission" date="2021-06" db="EMBL/GenBank/DDBJ databases">
        <authorList>
            <person name="Kallberg Y."/>
            <person name="Tangrot J."/>
            <person name="Rosling A."/>
        </authorList>
    </citation>
    <scope>NUCLEOTIDE SEQUENCE</scope>
    <source>
        <strain evidence="2">BR232B</strain>
    </source>
</reference>
<feature type="region of interest" description="Disordered" evidence="1">
    <location>
        <begin position="1"/>
        <end position="25"/>
    </location>
</feature>
<evidence type="ECO:0000313" key="3">
    <source>
        <dbReference type="Proteomes" id="UP000789739"/>
    </source>
</evidence>
<dbReference type="Proteomes" id="UP000789739">
    <property type="component" value="Unassembled WGS sequence"/>
</dbReference>
<organism evidence="2 3">
    <name type="scientific">Paraglomus brasilianum</name>
    <dbReference type="NCBI Taxonomy" id="144538"/>
    <lineage>
        <taxon>Eukaryota</taxon>
        <taxon>Fungi</taxon>
        <taxon>Fungi incertae sedis</taxon>
        <taxon>Mucoromycota</taxon>
        <taxon>Glomeromycotina</taxon>
        <taxon>Glomeromycetes</taxon>
        <taxon>Paraglomerales</taxon>
        <taxon>Paraglomeraceae</taxon>
        <taxon>Paraglomus</taxon>
    </lineage>
</organism>
<comment type="caution">
    <text evidence="2">The sequence shown here is derived from an EMBL/GenBank/DDBJ whole genome shotgun (WGS) entry which is preliminary data.</text>
</comment>
<proteinExistence type="predicted"/>
<sequence length="46" mass="5455">MTFCRPHPNRISRGSASERESELERVNQELELEQINQELQEILQSE</sequence>